<dbReference type="PROSITE" id="PS50110">
    <property type="entry name" value="RESPONSE_REGULATORY"/>
    <property type="match status" value="1"/>
</dbReference>
<dbReference type="EMBL" id="AMSI01000014">
    <property type="protein sequence ID" value="EKF40906.1"/>
    <property type="molecule type" value="Genomic_DNA"/>
</dbReference>
<dbReference type="SUPFAM" id="SSF52172">
    <property type="entry name" value="CheY-like"/>
    <property type="match status" value="1"/>
</dbReference>
<protein>
    <submittedName>
        <fullName evidence="3">Two-component system, regulatory protein</fullName>
    </submittedName>
</protein>
<reference evidence="3 4" key="1">
    <citation type="journal article" date="2012" name="J. Bacteriol.">
        <title>Genome Sequence of Nitratireductor indicus Type Strain C115.</title>
        <authorList>
            <person name="Lai Q."/>
            <person name="Li G."/>
            <person name="Yu Z."/>
            <person name="Shao Z."/>
        </authorList>
    </citation>
    <scope>NUCLEOTIDE SEQUENCE [LARGE SCALE GENOMIC DNA]</scope>
    <source>
        <strain evidence="3 4">C115</strain>
    </source>
</reference>
<dbReference type="PATRIC" id="fig|1231190.3.peg.3820"/>
<dbReference type="STRING" id="721133.SAMN05216176_102594"/>
<evidence type="ECO:0000313" key="3">
    <source>
        <dbReference type="EMBL" id="EKF40906.1"/>
    </source>
</evidence>
<feature type="modified residue" description="4-aspartylphosphate" evidence="1">
    <location>
        <position position="85"/>
    </location>
</feature>
<evidence type="ECO:0000259" key="2">
    <source>
        <dbReference type="PROSITE" id="PS50110"/>
    </source>
</evidence>
<keyword evidence="4" id="KW-1185">Reference proteome</keyword>
<dbReference type="GO" id="GO:0000160">
    <property type="term" value="P:phosphorelay signal transduction system"/>
    <property type="evidence" value="ECO:0007669"/>
    <property type="project" value="InterPro"/>
</dbReference>
<proteinExistence type="predicted"/>
<dbReference type="InterPro" id="IPR011006">
    <property type="entry name" value="CheY-like_superfamily"/>
</dbReference>
<dbReference type="Gene3D" id="3.40.50.2300">
    <property type="match status" value="1"/>
</dbReference>
<dbReference type="InterPro" id="IPR001789">
    <property type="entry name" value="Sig_transdc_resp-reg_receiver"/>
</dbReference>
<accession>K2P0N3</accession>
<evidence type="ECO:0000256" key="1">
    <source>
        <dbReference type="PROSITE-ProRule" id="PRU00169"/>
    </source>
</evidence>
<sequence length="158" mass="16664">MTMTYTAAGTPVGSEPEAKAFDAMQCMADLSRALVIAASPINRIVLSRIAERACLKTASMDPGEAAHKLATPQAGAPQPGMIILDLDTAFQDHDEVLAQIETRRRISPAGLPFVVAVVATLQQVDLQSSAFDATVARPVTPETLQPVIERLLATAKAA</sequence>
<dbReference type="eggNOG" id="COG0784">
    <property type="taxonomic scope" value="Bacteria"/>
</dbReference>
<evidence type="ECO:0000313" key="4">
    <source>
        <dbReference type="Proteomes" id="UP000007374"/>
    </source>
</evidence>
<name>K2P0N3_9HYPH</name>
<comment type="caution">
    <text evidence="3">The sequence shown here is derived from an EMBL/GenBank/DDBJ whole genome shotgun (WGS) entry which is preliminary data.</text>
</comment>
<gene>
    <name evidence="3" type="ORF">NA8A_18482</name>
</gene>
<dbReference type="RefSeq" id="WP_009451905.1">
    <property type="nucleotide sequence ID" value="NZ_AMSI01000014.1"/>
</dbReference>
<feature type="domain" description="Response regulatory" evidence="2">
    <location>
        <begin position="32"/>
        <end position="152"/>
    </location>
</feature>
<organism evidence="3 4">
    <name type="scientific">Nitratireductor indicus C115</name>
    <dbReference type="NCBI Taxonomy" id="1231190"/>
    <lineage>
        <taxon>Bacteria</taxon>
        <taxon>Pseudomonadati</taxon>
        <taxon>Pseudomonadota</taxon>
        <taxon>Alphaproteobacteria</taxon>
        <taxon>Hyphomicrobiales</taxon>
        <taxon>Phyllobacteriaceae</taxon>
        <taxon>Nitratireductor</taxon>
    </lineage>
</organism>
<keyword evidence="1" id="KW-0597">Phosphoprotein</keyword>
<dbReference type="AlphaFoldDB" id="K2P0N3"/>
<dbReference type="Proteomes" id="UP000007374">
    <property type="component" value="Unassembled WGS sequence"/>
</dbReference>